<protein>
    <submittedName>
        <fullName evidence="4">ANTAR domain protein</fullName>
    </submittedName>
</protein>
<keyword evidence="1" id="KW-0805">Transcription regulation</keyword>
<gene>
    <name evidence="4" type="ORF">MCHUDSM44219_03121</name>
</gene>
<organism evidence="4 5">
    <name type="scientific">Mycolicibacterium chubuense</name>
    <name type="common">Mycobacterium chubuense</name>
    <dbReference type="NCBI Taxonomy" id="1800"/>
    <lineage>
        <taxon>Bacteria</taxon>
        <taxon>Bacillati</taxon>
        <taxon>Actinomycetota</taxon>
        <taxon>Actinomycetes</taxon>
        <taxon>Mycobacteriales</taxon>
        <taxon>Mycobacteriaceae</taxon>
        <taxon>Mycolicibacterium</taxon>
    </lineage>
</organism>
<comment type="caution">
    <text evidence="4">The sequence shown here is derived from an EMBL/GenBank/DDBJ whole genome shotgun (WGS) entry which is preliminary data.</text>
</comment>
<accession>A0A0J6WAD6</accession>
<feature type="domain" description="ANTAR" evidence="3">
    <location>
        <begin position="166"/>
        <end position="227"/>
    </location>
</feature>
<evidence type="ECO:0000313" key="5">
    <source>
        <dbReference type="Proteomes" id="UP000036176"/>
    </source>
</evidence>
<dbReference type="OrthoDB" id="7466251at2"/>
<dbReference type="Proteomes" id="UP000036176">
    <property type="component" value="Unassembled WGS sequence"/>
</dbReference>
<dbReference type="EMBL" id="JYNX01000037">
    <property type="protein sequence ID" value="KMO78883.1"/>
    <property type="molecule type" value="Genomic_DNA"/>
</dbReference>
<keyword evidence="2" id="KW-0804">Transcription</keyword>
<evidence type="ECO:0000256" key="1">
    <source>
        <dbReference type="ARBA" id="ARBA00023015"/>
    </source>
</evidence>
<dbReference type="PATRIC" id="fig|1800.3.peg.3132"/>
<evidence type="ECO:0000313" key="4">
    <source>
        <dbReference type="EMBL" id="KMO78883.1"/>
    </source>
</evidence>
<dbReference type="Pfam" id="PF13185">
    <property type="entry name" value="GAF_2"/>
    <property type="match status" value="1"/>
</dbReference>
<dbReference type="InterPro" id="IPR036388">
    <property type="entry name" value="WH-like_DNA-bd_sf"/>
</dbReference>
<dbReference type="GO" id="GO:0003723">
    <property type="term" value="F:RNA binding"/>
    <property type="evidence" value="ECO:0007669"/>
    <property type="project" value="InterPro"/>
</dbReference>
<dbReference type="Gene3D" id="1.10.10.10">
    <property type="entry name" value="Winged helix-like DNA-binding domain superfamily/Winged helix DNA-binding domain"/>
    <property type="match status" value="1"/>
</dbReference>
<reference evidence="4 5" key="1">
    <citation type="journal article" date="2015" name="Genome Biol. Evol.">
        <title>Characterization of Three Mycobacterium spp. with Potential Use in Bioremediation by Genome Sequencing and Comparative Genomics.</title>
        <authorList>
            <person name="Das S."/>
            <person name="Pettersson B.M."/>
            <person name="Behra P.R."/>
            <person name="Ramesh M."/>
            <person name="Dasgupta S."/>
            <person name="Bhattacharya A."/>
            <person name="Kirsebom L.A."/>
        </authorList>
    </citation>
    <scope>NUCLEOTIDE SEQUENCE [LARGE SCALE GENOMIC DNA]</scope>
    <source>
        <strain evidence="4 5">DSM 44219</strain>
    </source>
</reference>
<dbReference type="PROSITE" id="PS50921">
    <property type="entry name" value="ANTAR"/>
    <property type="match status" value="1"/>
</dbReference>
<sequence length="236" mass="24854">MTAILEQLLEAVGDSRGVAAADRLCEACVQFLSIDAAAVSLVFDGANIGTLGASDAAARMYDEEQFTHGEGPCLDAVAYRAPVVVVDLADPAETRWPGYGPAMLAHDIHGVYAVPIMIAGEYIGALDLFQAAPTALVAEQVAGVTAAAELAQMPMLDLLHHNLDDMAAKPGSDAWNELNTLTRAEVSQATGMLMAQLTISAPAALVRLRAHAYATGRSATEVARDILERRLRLDGE</sequence>
<dbReference type="InterPro" id="IPR029016">
    <property type="entry name" value="GAF-like_dom_sf"/>
</dbReference>
<dbReference type="Pfam" id="PF03861">
    <property type="entry name" value="ANTAR"/>
    <property type="match status" value="1"/>
</dbReference>
<proteinExistence type="predicted"/>
<dbReference type="RefSeq" id="WP_048419080.1">
    <property type="nucleotide sequence ID" value="NZ_JYNX01000037.1"/>
</dbReference>
<name>A0A0J6WAD6_MYCCU</name>
<keyword evidence="5" id="KW-1185">Reference proteome</keyword>
<evidence type="ECO:0000256" key="2">
    <source>
        <dbReference type="ARBA" id="ARBA00023163"/>
    </source>
</evidence>
<dbReference type="AlphaFoldDB" id="A0A0J6WAD6"/>
<dbReference type="InterPro" id="IPR003018">
    <property type="entry name" value="GAF"/>
</dbReference>
<dbReference type="SMART" id="SM01012">
    <property type="entry name" value="ANTAR"/>
    <property type="match status" value="1"/>
</dbReference>
<dbReference type="SUPFAM" id="SSF55781">
    <property type="entry name" value="GAF domain-like"/>
    <property type="match status" value="1"/>
</dbReference>
<dbReference type="InterPro" id="IPR005561">
    <property type="entry name" value="ANTAR"/>
</dbReference>
<evidence type="ECO:0000259" key="3">
    <source>
        <dbReference type="PROSITE" id="PS50921"/>
    </source>
</evidence>
<dbReference type="Gene3D" id="3.30.450.40">
    <property type="match status" value="1"/>
</dbReference>